<name>A0A8J6L5A6_MICOH</name>
<dbReference type="GO" id="GO:0008157">
    <property type="term" value="F:protein phosphatase 1 binding"/>
    <property type="evidence" value="ECO:0007669"/>
    <property type="project" value="TreeGrafter"/>
</dbReference>
<dbReference type="PANTHER" id="PTHR12307">
    <property type="entry name" value="PROTEIN PHOSPHATASE 1 REGULATORY SUBUNIT"/>
    <property type="match status" value="1"/>
</dbReference>
<dbReference type="Pfam" id="PF03370">
    <property type="entry name" value="CBM_21"/>
    <property type="match status" value="1"/>
</dbReference>
<gene>
    <name evidence="4" type="ORF">LTLLF_101250</name>
</gene>
<dbReference type="FunFam" id="2.60.40.2440:FF:000001">
    <property type="entry name" value="Protein phosphatase 1 regulatory subunit 3C"/>
    <property type="match status" value="1"/>
</dbReference>
<evidence type="ECO:0000256" key="2">
    <source>
        <dbReference type="ARBA" id="ARBA00023277"/>
    </source>
</evidence>
<accession>A0A8J6L5A6</accession>
<reference evidence="4" key="1">
    <citation type="submission" date="2020-03" db="EMBL/GenBank/DDBJ databases">
        <title>Studies in the Genomics of Life Span.</title>
        <authorList>
            <person name="Glass D."/>
        </authorList>
    </citation>
    <scope>NUCLEOTIDE SEQUENCE</scope>
    <source>
        <strain evidence="4">LTLLF</strain>
        <tissue evidence="4">Muscle</tissue>
    </source>
</reference>
<dbReference type="GO" id="GO:0005977">
    <property type="term" value="P:glycogen metabolic process"/>
    <property type="evidence" value="ECO:0007669"/>
    <property type="project" value="UniProtKB-KW"/>
</dbReference>
<dbReference type="GO" id="GO:2001069">
    <property type="term" value="F:glycogen binding"/>
    <property type="evidence" value="ECO:0007669"/>
    <property type="project" value="TreeGrafter"/>
</dbReference>
<keyword evidence="1" id="KW-0321">Glycogen metabolism</keyword>
<dbReference type="PROSITE" id="PS51159">
    <property type="entry name" value="CBM21"/>
    <property type="match status" value="1"/>
</dbReference>
<keyword evidence="2" id="KW-0119">Carbohydrate metabolism</keyword>
<dbReference type="GO" id="GO:0000164">
    <property type="term" value="C:protein phosphatase type 1 complex"/>
    <property type="evidence" value="ECO:0007669"/>
    <property type="project" value="TreeGrafter"/>
</dbReference>
<organism evidence="4 5">
    <name type="scientific">Microtus ochrogaster</name>
    <name type="common">Prairie vole</name>
    <dbReference type="NCBI Taxonomy" id="79684"/>
    <lineage>
        <taxon>Eukaryota</taxon>
        <taxon>Metazoa</taxon>
        <taxon>Chordata</taxon>
        <taxon>Craniata</taxon>
        <taxon>Vertebrata</taxon>
        <taxon>Euteleostomi</taxon>
        <taxon>Mammalia</taxon>
        <taxon>Eutheria</taxon>
        <taxon>Euarchontoglires</taxon>
        <taxon>Glires</taxon>
        <taxon>Rodentia</taxon>
        <taxon>Myomorpha</taxon>
        <taxon>Muroidea</taxon>
        <taxon>Cricetidae</taxon>
        <taxon>Arvicolinae</taxon>
        <taxon>Microtus</taxon>
    </lineage>
</organism>
<dbReference type="GO" id="GO:0005979">
    <property type="term" value="P:regulation of glycogen biosynthetic process"/>
    <property type="evidence" value="ECO:0007669"/>
    <property type="project" value="TreeGrafter"/>
</dbReference>
<evidence type="ECO:0000256" key="1">
    <source>
        <dbReference type="ARBA" id="ARBA00022600"/>
    </source>
</evidence>
<dbReference type="InterPro" id="IPR005036">
    <property type="entry name" value="CBM21_dom"/>
</dbReference>
<evidence type="ECO:0000313" key="4">
    <source>
        <dbReference type="EMBL" id="KAH0521349.1"/>
    </source>
</evidence>
<comment type="caution">
    <text evidence="4">The sequence shown here is derived from an EMBL/GenBank/DDBJ whole genome shotgun (WGS) entry which is preliminary data.</text>
</comment>
<evidence type="ECO:0000259" key="3">
    <source>
        <dbReference type="PROSITE" id="PS51159"/>
    </source>
</evidence>
<dbReference type="AlphaFoldDB" id="A0A8J6L5A6"/>
<dbReference type="PANTHER" id="PTHR12307:SF15">
    <property type="entry name" value="PROTEIN PHOSPHATASE 1 REGULATORY SUBUNIT 3C"/>
    <property type="match status" value="1"/>
</dbReference>
<sequence>MSFTNPAFTCGLPLILHAPCPPGAAVSLVYSLLPLQLPLVPTLPTLPPLSSGSGRMLAFSLKDAIALLSEADAMKQAARSDMLNLSRGQLSVCGRALRAARGVPGTRLGPAGPGLPNTGPAFQHTPGTSSPAVVTFWGQGLEPHSYALVGPVFRPLIGQREQLTWSGSDKLPPGPGRMIHVLDPRPLTSPVMPMDVAMRICLAHSPPLKSFLGPYSDFQRRSFVNKLKPLKPCLNVKQEAKSQNEWKPPHDQAKKRVVFADSKGLSLTAIHVFSDLPEEPAWDLQFDLLDLNDISSSLKLHEEKNLVFDFPQPSSDYLSFRDRFQKNFVCLENCSLQERTVTGTVKVKNVSFEKKVRVRITFDTWKTYTDVDCVYMKNVYGSSDSDTFSFAVDLPRVIPTEEKIEFCISYHANGRVFWDNNEGQNYKIVHVQWKPDGVQTQMAPRDCAFQQVLPKAEVEPTVFGSPRLASGLFPEWQSWGGMANLASYR</sequence>
<proteinExistence type="predicted"/>
<dbReference type="Gene3D" id="2.60.40.2440">
    <property type="entry name" value="Carbohydrate binding type-21 domain"/>
    <property type="match status" value="1"/>
</dbReference>
<dbReference type="EMBL" id="JAATJU010000100">
    <property type="protein sequence ID" value="KAH0521349.1"/>
    <property type="molecule type" value="Genomic_DNA"/>
</dbReference>
<dbReference type="Proteomes" id="UP000710432">
    <property type="component" value="Unassembled WGS sequence"/>
</dbReference>
<evidence type="ECO:0000313" key="5">
    <source>
        <dbReference type="Proteomes" id="UP000710432"/>
    </source>
</evidence>
<protein>
    <submittedName>
        <fullName evidence="4">Protein phosphatase 1 regulatory subunit 3C</fullName>
    </submittedName>
</protein>
<dbReference type="InterPro" id="IPR050782">
    <property type="entry name" value="PP1_regulatory_subunit_3"/>
</dbReference>
<dbReference type="CDD" id="cd22815">
    <property type="entry name" value="PBD_PPP1R3C"/>
    <property type="match status" value="1"/>
</dbReference>
<feature type="domain" description="CBM21" evidence="3">
    <location>
        <begin position="321"/>
        <end position="429"/>
    </location>
</feature>
<dbReference type="InterPro" id="IPR038175">
    <property type="entry name" value="CBM21_dom_sf"/>
</dbReference>